<dbReference type="InterPro" id="IPR012338">
    <property type="entry name" value="Beta-lactam/transpept-like"/>
</dbReference>
<evidence type="ECO:0000256" key="1">
    <source>
        <dbReference type="SAM" id="SignalP"/>
    </source>
</evidence>
<gene>
    <name evidence="3" type="ORF">KYN89_08535</name>
</gene>
<evidence type="ECO:0000259" key="2">
    <source>
        <dbReference type="Pfam" id="PF00144"/>
    </source>
</evidence>
<dbReference type="InterPro" id="IPR050789">
    <property type="entry name" value="Diverse_Enzym_Activities"/>
</dbReference>
<name>A0ABS7PDE1_9SPHN</name>
<comment type="caution">
    <text evidence="3">The sequence shown here is derived from an EMBL/GenBank/DDBJ whole genome shotgun (WGS) entry which is preliminary data.</text>
</comment>
<evidence type="ECO:0000313" key="3">
    <source>
        <dbReference type="EMBL" id="MBY8337096.1"/>
    </source>
</evidence>
<feature type="signal peptide" evidence="1">
    <location>
        <begin position="1"/>
        <end position="20"/>
    </location>
</feature>
<reference evidence="3 4" key="1">
    <citation type="submission" date="2021-07" db="EMBL/GenBank/DDBJ databases">
        <title>Alteriqipengyuania abyssalis NZ-12B nov, sp.nov isolated from deep sea sponge in pacific ocean.</title>
        <authorList>
            <person name="Tareen S."/>
            <person name="Wink J."/>
        </authorList>
    </citation>
    <scope>NUCLEOTIDE SEQUENCE [LARGE SCALE GENOMIC DNA]</scope>
    <source>
        <strain evidence="3 4">NZ-12B</strain>
    </source>
</reference>
<keyword evidence="1" id="KW-0732">Signal</keyword>
<organism evidence="3 4">
    <name type="scientific">Alteriqipengyuania abyssalis</name>
    <dbReference type="NCBI Taxonomy" id="2860200"/>
    <lineage>
        <taxon>Bacteria</taxon>
        <taxon>Pseudomonadati</taxon>
        <taxon>Pseudomonadota</taxon>
        <taxon>Alphaproteobacteria</taxon>
        <taxon>Sphingomonadales</taxon>
        <taxon>Erythrobacteraceae</taxon>
        <taxon>Alteriqipengyuania</taxon>
    </lineage>
</organism>
<sequence>MSIRIIVATFLVCLLGSAAAAQPLPRYDLEQLEAAIDKGELGDIAALASTQGGEITYRKRFDGKAPGTPVDIKSAGKSITALAVGMAIMDGKLAGRDVAVWPYLGHSRGEPFDSITVGDLLAMASALDCDDRDGKSPGQEERMYRTREWRAFALDLPARSFTRGENGYGPFSYCTAGVFLLGQVVETATGERFDDYVQRRLFDPLGIARPIWRTSRSGEIQSGGQLTISDDALLKIGRLVLDRGEWDGRQVIDRDWIESMLTPRHTLGEHQFYGDLWWATPLRAGEQYVPAWMMKGNGGNIVAVVPTHDAVLVVQTRNYNKRDAERHAFTALWAMLGALEPVTAPAIAR</sequence>
<feature type="domain" description="Beta-lactamase-related" evidence="2">
    <location>
        <begin position="45"/>
        <end position="326"/>
    </location>
</feature>
<dbReference type="RefSeq" id="WP_222824673.1">
    <property type="nucleotide sequence ID" value="NZ_JAHWXP010000002.1"/>
</dbReference>
<dbReference type="SUPFAM" id="SSF56601">
    <property type="entry name" value="beta-lactamase/transpeptidase-like"/>
    <property type="match status" value="1"/>
</dbReference>
<proteinExistence type="predicted"/>
<dbReference type="PANTHER" id="PTHR43283:SF7">
    <property type="entry name" value="BETA-LACTAMASE-RELATED DOMAIN-CONTAINING PROTEIN"/>
    <property type="match status" value="1"/>
</dbReference>
<dbReference type="Pfam" id="PF00144">
    <property type="entry name" value="Beta-lactamase"/>
    <property type="match status" value="1"/>
</dbReference>
<protein>
    <submittedName>
        <fullName evidence="3">Beta-lactamase family protein</fullName>
    </submittedName>
</protein>
<dbReference type="InterPro" id="IPR001466">
    <property type="entry name" value="Beta-lactam-related"/>
</dbReference>
<evidence type="ECO:0000313" key="4">
    <source>
        <dbReference type="Proteomes" id="UP000759298"/>
    </source>
</evidence>
<feature type="chain" id="PRO_5047054664" evidence="1">
    <location>
        <begin position="21"/>
        <end position="349"/>
    </location>
</feature>
<keyword evidence="4" id="KW-1185">Reference proteome</keyword>
<dbReference type="PANTHER" id="PTHR43283">
    <property type="entry name" value="BETA-LACTAMASE-RELATED"/>
    <property type="match status" value="1"/>
</dbReference>
<dbReference type="Proteomes" id="UP000759298">
    <property type="component" value="Unassembled WGS sequence"/>
</dbReference>
<dbReference type="Gene3D" id="3.40.710.10">
    <property type="entry name" value="DD-peptidase/beta-lactamase superfamily"/>
    <property type="match status" value="1"/>
</dbReference>
<accession>A0ABS7PDE1</accession>
<dbReference type="EMBL" id="JAHWXP010000002">
    <property type="protein sequence ID" value="MBY8337096.1"/>
    <property type="molecule type" value="Genomic_DNA"/>
</dbReference>